<dbReference type="SUPFAM" id="SSF52540">
    <property type="entry name" value="P-loop containing nucleoside triphosphate hydrolases"/>
    <property type="match status" value="1"/>
</dbReference>
<dbReference type="AlphaFoldDB" id="A0AA39WJD5"/>
<dbReference type="Gene3D" id="3.40.50.300">
    <property type="entry name" value="P-loop containing nucleotide triphosphate hydrolases"/>
    <property type="match status" value="1"/>
</dbReference>
<dbReference type="Pfam" id="PF22939">
    <property type="entry name" value="WHD_GPIID"/>
    <property type="match status" value="1"/>
</dbReference>
<evidence type="ECO:0000256" key="4">
    <source>
        <dbReference type="ARBA" id="ARBA00022833"/>
    </source>
</evidence>
<dbReference type="Gene3D" id="3.30.160.60">
    <property type="entry name" value="Classic Zinc Finger"/>
    <property type="match status" value="1"/>
</dbReference>
<organism evidence="8 9">
    <name type="scientific">Immersiella caudata</name>
    <dbReference type="NCBI Taxonomy" id="314043"/>
    <lineage>
        <taxon>Eukaryota</taxon>
        <taxon>Fungi</taxon>
        <taxon>Dikarya</taxon>
        <taxon>Ascomycota</taxon>
        <taxon>Pezizomycotina</taxon>
        <taxon>Sordariomycetes</taxon>
        <taxon>Sordariomycetidae</taxon>
        <taxon>Sordariales</taxon>
        <taxon>Lasiosphaeriaceae</taxon>
        <taxon>Immersiella</taxon>
    </lineage>
</organism>
<feature type="domain" description="C2H2-type" evidence="7">
    <location>
        <begin position="1056"/>
        <end position="1082"/>
    </location>
</feature>
<dbReference type="SMART" id="SM00355">
    <property type="entry name" value="ZnF_C2H2"/>
    <property type="match status" value="4"/>
</dbReference>
<evidence type="ECO:0000313" key="8">
    <source>
        <dbReference type="EMBL" id="KAK0616472.1"/>
    </source>
</evidence>
<feature type="compositionally biased region" description="Low complexity" evidence="6">
    <location>
        <begin position="808"/>
        <end position="858"/>
    </location>
</feature>
<dbReference type="SUPFAM" id="SSF57667">
    <property type="entry name" value="beta-beta-alpha zinc fingers"/>
    <property type="match status" value="1"/>
</dbReference>
<dbReference type="GO" id="GO:0008270">
    <property type="term" value="F:zinc ion binding"/>
    <property type="evidence" value="ECO:0007669"/>
    <property type="project" value="UniProtKB-KW"/>
</dbReference>
<evidence type="ECO:0000259" key="7">
    <source>
        <dbReference type="PROSITE" id="PS50157"/>
    </source>
</evidence>
<dbReference type="PROSITE" id="PS50157">
    <property type="entry name" value="ZINC_FINGER_C2H2_2"/>
    <property type="match status" value="2"/>
</dbReference>
<keyword evidence="4" id="KW-0862">Zinc</keyword>
<evidence type="ECO:0000256" key="2">
    <source>
        <dbReference type="ARBA" id="ARBA00022737"/>
    </source>
</evidence>
<protein>
    <recommendedName>
        <fullName evidence="7">C2H2-type domain-containing protein</fullName>
    </recommendedName>
</protein>
<dbReference type="EMBL" id="JAULSU010000005">
    <property type="protein sequence ID" value="KAK0616472.1"/>
    <property type="molecule type" value="Genomic_DNA"/>
</dbReference>
<dbReference type="Proteomes" id="UP001175000">
    <property type="component" value="Unassembled WGS sequence"/>
</dbReference>
<dbReference type="InterPro" id="IPR056884">
    <property type="entry name" value="NPHP3-like_N"/>
</dbReference>
<keyword evidence="9" id="KW-1185">Reference proteome</keyword>
<sequence length="1082" mass="125248">MSLNDAIMVDMMDAETGASAAEVLRATLDDFQSTLTQSHRDSFPGKDLRYVKLKIVKIQHHQERIKGMMNFRRISFYLERFAEFEKLCKSTNIPGIDASELSSFIWGPSAFILETSQEDASILNIVLDAYQKFGKRIPQLGSYADLIKGRPGMIKCIAFMYHDLLQFYRHIIKLLLSRSWKKTFVFDWRDYEKSFETLLESFDEHGKVLEKLSCEWEKQRTADSLANLEETSEETRRRVNDSVIHQNRLLSSSNETNHRLRTHADEFTKFTQQVLRQYEQNRIEMIRLAEKEEERRKEEQKAAILAWLKTPGECQSTYHDMFCKVRRKFPDTAVWILNENKVFNWMNEEIPTHSVMWLNGKKGAGKTILASTIIQQCMEIPNFKTSYFYCREHDSSVNTAAAVLKGILRQLLTHNQDPLPTCAAKKSNSPEEVLVNIDTVKSLLELFCDCDMNQFIVVDGLDELKLVEVKPIVKFWMTMADKCENYKPGKIRVLFVSQDGGDIRKLMQSNNADIFDLPPDRSTEDINRYIFAQFDNLQEKFDLSDEDTRDARNKISVRAEGMFLYATLTMENLFKQPTVRALKEELDSKNIPSDLEQAYHKIIDRLERGLVRSQWTMAKKIFGLLAGAKRPLKWCELQAALSLEVSPTGVVTMDFQNNMLRNDIRETCGTLVQVVQQNRVEFIHSTTRFFVLRSKHLNEVMIECEFTALCMNYLTLECFAPGLNENDIGHYIWNGGYAFQDYAISKWKHHLETLIETTAQFLAERPDYERTVADALTRFLAFHKDSIAAAAEEKPPSGTRQSRLSIRSSQVSPHASQSSLQPSQPSQQGLSPPSTQRSSSQSPTPLPPTSSSQQLQLQSQGQPADFCQAFVGTSLYPLLVELWTHVRKHENGNYKDRHKVSLPHLGESLEAIRTQIEELAERSERQRDKTLNEKLTSFYGENHYKCQRVKCDYFHEGFPNKTVLKNHSDRHDRPFQCPVPGCHSGAFGFSTNKDKDKHIRFYHPEESDQPARFHLEQAENRQTAEAKFECEICHKRFTRLSIKKDHVDAHYGERKHACETCGKRFTRANDRNRHRKIHVRKR</sequence>
<keyword evidence="3 5" id="KW-0863">Zinc-finger</keyword>
<dbReference type="PROSITE" id="PS00028">
    <property type="entry name" value="ZINC_FINGER_C2H2_1"/>
    <property type="match status" value="2"/>
</dbReference>
<feature type="compositionally biased region" description="Polar residues" evidence="6">
    <location>
        <begin position="798"/>
        <end position="807"/>
    </location>
</feature>
<name>A0AA39WJD5_9PEZI</name>
<comment type="caution">
    <text evidence="8">The sequence shown here is derived from an EMBL/GenBank/DDBJ whole genome shotgun (WGS) entry which is preliminary data.</text>
</comment>
<keyword evidence="1" id="KW-0479">Metal-binding</keyword>
<evidence type="ECO:0000256" key="5">
    <source>
        <dbReference type="PROSITE-ProRule" id="PRU00042"/>
    </source>
</evidence>
<evidence type="ECO:0000256" key="6">
    <source>
        <dbReference type="SAM" id="MobiDB-lite"/>
    </source>
</evidence>
<dbReference type="PANTHER" id="PTHR10039">
    <property type="entry name" value="AMELOGENIN"/>
    <property type="match status" value="1"/>
</dbReference>
<reference evidence="8" key="1">
    <citation type="submission" date="2023-06" db="EMBL/GenBank/DDBJ databases">
        <title>Genome-scale phylogeny and comparative genomics of the fungal order Sordariales.</title>
        <authorList>
            <consortium name="Lawrence Berkeley National Laboratory"/>
            <person name="Hensen N."/>
            <person name="Bonometti L."/>
            <person name="Westerberg I."/>
            <person name="Brannstrom I.O."/>
            <person name="Guillou S."/>
            <person name="Cros-Aarteil S."/>
            <person name="Calhoun S."/>
            <person name="Haridas S."/>
            <person name="Kuo A."/>
            <person name="Mondo S."/>
            <person name="Pangilinan J."/>
            <person name="Riley R."/>
            <person name="Labutti K."/>
            <person name="Andreopoulos B."/>
            <person name="Lipzen A."/>
            <person name="Chen C."/>
            <person name="Yanf M."/>
            <person name="Daum C."/>
            <person name="Ng V."/>
            <person name="Clum A."/>
            <person name="Steindorff A."/>
            <person name="Ohm R."/>
            <person name="Martin F."/>
            <person name="Silar P."/>
            <person name="Natvig D."/>
            <person name="Lalanne C."/>
            <person name="Gautier V."/>
            <person name="Ament-Velasquez S.L."/>
            <person name="Kruys A."/>
            <person name="Hutchinson M.I."/>
            <person name="Powell A.J."/>
            <person name="Barry K."/>
            <person name="Miller A.N."/>
            <person name="Grigoriev I.V."/>
            <person name="Debuchy R."/>
            <person name="Gladieux P."/>
            <person name="Thoren M.H."/>
            <person name="Johannesson H."/>
        </authorList>
    </citation>
    <scope>NUCLEOTIDE SEQUENCE</scope>
    <source>
        <strain evidence="8">CBS 606.72</strain>
    </source>
</reference>
<dbReference type="InterPro" id="IPR013087">
    <property type="entry name" value="Znf_C2H2_type"/>
</dbReference>
<keyword evidence="2" id="KW-0677">Repeat</keyword>
<feature type="region of interest" description="Disordered" evidence="6">
    <location>
        <begin position="790"/>
        <end position="858"/>
    </location>
</feature>
<evidence type="ECO:0000256" key="3">
    <source>
        <dbReference type="ARBA" id="ARBA00022771"/>
    </source>
</evidence>
<feature type="domain" description="C2H2-type" evidence="7">
    <location>
        <begin position="1028"/>
        <end position="1055"/>
    </location>
</feature>
<dbReference type="PANTHER" id="PTHR10039:SF14">
    <property type="entry name" value="NACHT DOMAIN-CONTAINING PROTEIN"/>
    <property type="match status" value="1"/>
</dbReference>
<proteinExistence type="predicted"/>
<dbReference type="InterPro" id="IPR027417">
    <property type="entry name" value="P-loop_NTPase"/>
</dbReference>
<evidence type="ECO:0000256" key="1">
    <source>
        <dbReference type="ARBA" id="ARBA00022723"/>
    </source>
</evidence>
<evidence type="ECO:0000313" key="9">
    <source>
        <dbReference type="Proteomes" id="UP001175000"/>
    </source>
</evidence>
<dbReference type="FunFam" id="3.30.160.60:FF:000110">
    <property type="entry name" value="Zinc finger protein-like"/>
    <property type="match status" value="1"/>
</dbReference>
<accession>A0AA39WJD5</accession>
<gene>
    <name evidence="8" type="ORF">B0T14DRAFT_247337</name>
</gene>
<dbReference type="Pfam" id="PF24883">
    <property type="entry name" value="NPHP3_N"/>
    <property type="match status" value="1"/>
</dbReference>
<dbReference type="InterPro" id="IPR054471">
    <property type="entry name" value="GPIID_WHD"/>
</dbReference>
<dbReference type="InterPro" id="IPR036236">
    <property type="entry name" value="Znf_C2H2_sf"/>
</dbReference>